<sequence length="311" mass="33069">MFRIIVGLTVMSIWIDTVGGAVVTPFSPSPFIPDRSATADEIGSRAVQTRDTRYAVWPIATTTGIPYRMDPTYSATERSVITQALGAISSDLNQCIKFVPYNRVANANQDHIYLGKTFNNGTIPLTCFSFPGRLVAQQGSGQKLALFSGVDGCLGSVKDAMGYIVHVLGLRDEIKRPDRDASVQVFPQNVKPALLSANVLQPYTSGQVDLASTAFDFNSITIPPPEKFAFPGVVLYTARVSGRTVGGSLPRLSLGDCQAISALYAPTCKAALCVDPYSGTDATSATSATSATVPSTTSRGPLEPIFPGFTR</sequence>
<feature type="domain" description="Peptidase M12A" evidence="8">
    <location>
        <begin position="45"/>
        <end position="269"/>
    </location>
</feature>
<name>A0A1W0X279_HYPEX</name>
<evidence type="ECO:0000256" key="5">
    <source>
        <dbReference type="ARBA" id="ARBA00023049"/>
    </source>
</evidence>
<dbReference type="PANTHER" id="PTHR10127:SF780">
    <property type="entry name" value="METALLOENDOPEPTIDASE"/>
    <property type="match status" value="1"/>
</dbReference>
<evidence type="ECO:0000256" key="6">
    <source>
        <dbReference type="PROSITE-ProRule" id="PRU01211"/>
    </source>
</evidence>
<keyword evidence="10" id="KW-1185">Reference proteome</keyword>
<gene>
    <name evidence="9" type="ORF">BV898_04423</name>
</gene>
<keyword evidence="1" id="KW-0645">Protease</keyword>
<dbReference type="SUPFAM" id="SSF55486">
    <property type="entry name" value="Metalloproteases ('zincins'), catalytic domain"/>
    <property type="match status" value="1"/>
</dbReference>
<evidence type="ECO:0000313" key="10">
    <source>
        <dbReference type="Proteomes" id="UP000192578"/>
    </source>
</evidence>
<evidence type="ECO:0000256" key="1">
    <source>
        <dbReference type="ARBA" id="ARBA00022670"/>
    </source>
</evidence>
<keyword evidence="7" id="KW-0732">Signal</keyword>
<dbReference type="PANTHER" id="PTHR10127">
    <property type="entry name" value="DISCOIDIN, CUB, EGF, LAMININ , AND ZINC METALLOPROTEASE DOMAIN CONTAINING"/>
    <property type="match status" value="1"/>
</dbReference>
<dbReference type="GO" id="GO:0004222">
    <property type="term" value="F:metalloendopeptidase activity"/>
    <property type="evidence" value="ECO:0007669"/>
    <property type="project" value="InterPro"/>
</dbReference>
<reference evidence="10" key="1">
    <citation type="submission" date="2017-01" db="EMBL/GenBank/DDBJ databases">
        <title>Comparative genomics of anhydrobiosis in the tardigrade Hypsibius dujardini.</title>
        <authorList>
            <person name="Yoshida Y."/>
            <person name="Koutsovoulos G."/>
            <person name="Laetsch D."/>
            <person name="Stevens L."/>
            <person name="Kumar S."/>
            <person name="Horikawa D."/>
            <person name="Ishino K."/>
            <person name="Komine S."/>
            <person name="Tomita M."/>
            <person name="Blaxter M."/>
            <person name="Arakawa K."/>
        </authorList>
    </citation>
    <scope>NUCLEOTIDE SEQUENCE [LARGE SCALE GENOMIC DNA]</scope>
    <source>
        <strain evidence="10">Z151</strain>
    </source>
</reference>
<evidence type="ECO:0000256" key="3">
    <source>
        <dbReference type="ARBA" id="ARBA00022801"/>
    </source>
</evidence>
<dbReference type="InterPro" id="IPR001506">
    <property type="entry name" value="Peptidase_M12A"/>
</dbReference>
<dbReference type="InterPro" id="IPR006026">
    <property type="entry name" value="Peptidase_Metallo"/>
</dbReference>
<comment type="caution">
    <text evidence="6">Lacks conserved residue(s) required for the propagation of feature annotation.</text>
</comment>
<protein>
    <recommendedName>
        <fullName evidence="8">Peptidase M12A domain-containing protein</fullName>
    </recommendedName>
</protein>
<dbReference type="SMART" id="SM00235">
    <property type="entry name" value="ZnMc"/>
    <property type="match status" value="1"/>
</dbReference>
<evidence type="ECO:0000256" key="4">
    <source>
        <dbReference type="ARBA" id="ARBA00022833"/>
    </source>
</evidence>
<dbReference type="OrthoDB" id="291007at2759"/>
<evidence type="ECO:0000256" key="7">
    <source>
        <dbReference type="SAM" id="SignalP"/>
    </source>
</evidence>
<keyword evidence="2" id="KW-0479">Metal-binding</keyword>
<evidence type="ECO:0000313" key="9">
    <source>
        <dbReference type="EMBL" id="OQV21521.1"/>
    </source>
</evidence>
<dbReference type="Proteomes" id="UP000192578">
    <property type="component" value="Unassembled WGS sequence"/>
</dbReference>
<organism evidence="9 10">
    <name type="scientific">Hypsibius exemplaris</name>
    <name type="common">Freshwater tardigrade</name>
    <dbReference type="NCBI Taxonomy" id="2072580"/>
    <lineage>
        <taxon>Eukaryota</taxon>
        <taxon>Metazoa</taxon>
        <taxon>Ecdysozoa</taxon>
        <taxon>Tardigrada</taxon>
        <taxon>Eutardigrada</taxon>
        <taxon>Parachela</taxon>
        <taxon>Hypsibioidea</taxon>
        <taxon>Hypsibiidae</taxon>
        <taxon>Hypsibius</taxon>
    </lineage>
</organism>
<evidence type="ECO:0000256" key="2">
    <source>
        <dbReference type="ARBA" id="ARBA00022723"/>
    </source>
</evidence>
<dbReference type="Gene3D" id="3.40.390.10">
    <property type="entry name" value="Collagenase (Catalytic Domain)"/>
    <property type="match status" value="1"/>
</dbReference>
<keyword evidence="4" id="KW-0862">Zinc</keyword>
<feature type="chain" id="PRO_5012664244" description="Peptidase M12A domain-containing protein" evidence="7">
    <location>
        <begin position="21"/>
        <end position="311"/>
    </location>
</feature>
<dbReference type="EMBL" id="MTYJ01000022">
    <property type="protein sequence ID" value="OQV21521.1"/>
    <property type="molecule type" value="Genomic_DNA"/>
</dbReference>
<keyword evidence="3" id="KW-0378">Hydrolase</keyword>
<dbReference type="AlphaFoldDB" id="A0A1W0X279"/>
<accession>A0A1W0X279</accession>
<dbReference type="GO" id="GO:0006508">
    <property type="term" value="P:proteolysis"/>
    <property type="evidence" value="ECO:0007669"/>
    <property type="project" value="UniProtKB-KW"/>
</dbReference>
<dbReference type="Pfam" id="PF01400">
    <property type="entry name" value="Astacin"/>
    <property type="match status" value="1"/>
</dbReference>
<feature type="signal peptide" evidence="7">
    <location>
        <begin position="1"/>
        <end position="20"/>
    </location>
</feature>
<keyword evidence="5" id="KW-0482">Metalloprotease</keyword>
<dbReference type="PROSITE" id="PS51864">
    <property type="entry name" value="ASTACIN"/>
    <property type="match status" value="1"/>
</dbReference>
<proteinExistence type="predicted"/>
<dbReference type="GO" id="GO:0008270">
    <property type="term" value="F:zinc ion binding"/>
    <property type="evidence" value="ECO:0007669"/>
    <property type="project" value="InterPro"/>
</dbReference>
<dbReference type="InterPro" id="IPR024079">
    <property type="entry name" value="MetalloPept_cat_dom_sf"/>
</dbReference>
<evidence type="ECO:0000259" key="8">
    <source>
        <dbReference type="PROSITE" id="PS51864"/>
    </source>
</evidence>
<comment type="caution">
    <text evidence="9">The sequence shown here is derived from an EMBL/GenBank/DDBJ whole genome shotgun (WGS) entry which is preliminary data.</text>
</comment>